<dbReference type="InterPro" id="IPR042099">
    <property type="entry name" value="ANL_N_sf"/>
</dbReference>
<dbReference type="SUPFAM" id="SSF47336">
    <property type="entry name" value="ACP-like"/>
    <property type="match status" value="4"/>
</dbReference>
<feature type="domain" description="Ketosynthase family 3 (KS3)" evidence="15">
    <location>
        <begin position="4146"/>
        <end position="4573"/>
    </location>
</feature>
<dbReference type="Pfam" id="PF00698">
    <property type="entry name" value="Acyl_transf_1"/>
    <property type="match status" value="1"/>
</dbReference>
<dbReference type="Gene3D" id="3.40.50.12780">
    <property type="entry name" value="N-terminal domain of ligase-like"/>
    <property type="match status" value="1"/>
</dbReference>
<dbReference type="Pfam" id="PF02801">
    <property type="entry name" value="Ketoacyl-synt_C"/>
    <property type="match status" value="1"/>
</dbReference>
<dbReference type="PROSITE" id="PS00606">
    <property type="entry name" value="KS3_1"/>
    <property type="match status" value="1"/>
</dbReference>
<dbReference type="SUPFAM" id="SSF52777">
    <property type="entry name" value="CoA-dependent acyltransferases"/>
    <property type="match status" value="10"/>
</dbReference>
<dbReference type="Gene3D" id="3.30.559.10">
    <property type="entry name" value="Chloramphenicol acetyltransferase-like domain"/>
    <property type="match status" value="5"/>
</dbReference>
<dbReference type="PANTHER" id="PTHR45527">
    <property type="entry name" value="NONRIBOSOMAL PEPTIDE SYNTHETASE"/>
    <property type="match status" value="1"/>
</dbReference>
<dbReference type="InterPro" id="IPR000873">
    <property type="entry name" value="AMP-dep_synth/lig_dom"/>
</dbReference>
<dbReference type="InterPro" id="IPR018201">
    <property type="entry name" value="Ketoacyl_synth_AS"/>
</dbReference>
<evidence type="ECO:0000256" key="8">
    <source>
        <dbReference type="ARBA" id="ARBA00022679"/>
    </source>
</evidence>
<evidence type="ECO:0000256" key="5">
    <source>
        <dbReference type="ARBA" id="ARBA00022450"/>
    </source>
</evidence>
<dbReference type="Gene3D" id="3.30.300.30">
    <property type="match status" value="3"/>
</dbReference>
<sequence length="5394" mass="592088">MNPELELLNDLRSARVLIWNKGDDRLGFSFPQDTGFPPELKDRVKEHKERLLHVLELTGIDSQERARQTTHYKLPDGAHDRSIRAIQKGMYLQSRIDELGYTYTIPLFVELTGADAESAERAVRALLAAEPILRMRVHEDLSYELVPADAYEISRTRVSTGELDALRDDRARTVFPLADGHLIRPEVIESTDAASVTVSLTHHHMLSDAYSMELIAARLASIHDALARGTDPAGADGATPALNYFDLVAQQRIELARPEYTAARDRLADRLAAAGKLRLQRNPARGADNRAGTLDYTLAPETHRALSELAGQHGLSLYALLFTGLYQTLSSFAGGQHDFAVGITVANRPPAFQSAVGPFINTLPLLPEFRGGDRFLDNARRVNEAVIDLNQHHQLNVDMLTGALPGGAADLADVLQVLFTMHNFAPVEQAATAVGHRVLPYRDLAEKFGISVIAKEDGDRVSFTVTYAEARYERDYVRALFEAYLTVLRSAAAAPHEVTDRLDLVDPEGLRQIAEWNRTAWDHGTVRTAVEMFERQVRRTPDAPAVIYRDRLLSYRELNESANRLAHLLTERHGVRAGSLVCLLMDRSEHMLIAVLGVMKAGGAYVPVDPGSPHERIRFILSDTGSPLLLTDERNAAGCHDAALPVAVLSVDGAADELAAQPSGDPGLPLTGDDLAYVIYTSGTTGKPKGVLCEHGGLVNRIQWMNRAFPLDPSDRVLQKTSYVFDVSVWELLWANWFGAAVVFAEPEDHKDPYALMEIIEREHVSVVHFVPSMFSAFLETVETSAEPARQGLASLRYIFCSGEELKLAQVRATHALLPEAALHNLYGPTEASIDVLHHPCTDPAIDTVLIGTPIDNTQAYVLNAARRPLPAQAIGELYLGGAGLARGYLNRPELSAERFVENPFGDGRLYRTGDLVRRLPDGSIAFIGRDDFQVKIRGYRVELGEIEAALAGYPGVKQGIALVQQPDPQRPEHKYLVGYYVADRPLDETAMAGALRATLPSYMVPSALVHLSSLPVTVNGKLDRKALPDPGPSDTGQEHIAPRTALQERLRDLWAECLGLRPDDVGIRDDATRLGMDSIVAIRLASRLRRQLDLAISVRDVFSLPTIEQFADFVESRQAAAAQPRAEVIAEQGTLAGELELLPIQSWFFGQEFTRPEHWNQAFVIRTPELSLPRLESALRALVARHDAFRLRYRGTTQSYEPGAPFPGFNVLDVRGLPGGEGTPEFAEALHRTLTGWQRGFDLEHGPVYALGYLHGYADHTSRVFFALHHLITDTVSWRILAEDLRALYEGQQLGKKGTSFRQWTGAVSAYAHERPEQRAYWEELLSDFRPDAQGRPGSAAAHTEQFTLSEQHTRDLLGPAHRAYHTHVDDLLLTALGRALEAVGGGRTHHVMLEGHGREDIAPAFDVTGTMGWFTTLYPVRLPLGDDIGESVRSVKESLRAVPDKGIGFGPLVGYRDRALPHVWFNYLGRLDGEQTGAGDWQLVMEDGGEAMPPCNTSDAVLSVFAYVTEDRLQVRLDSRLAAEDTGALARALEAALAEVVGHCTGRTAPRYTPSDFREVRGEADLTALPAGIGADPGGWFDMTEIQKAYLVGRLGNYEIGNVANHVYNEYVYRELDADRLAAAVRRLVAECDVLRTVFSYDRLQQRVLDAAEVPDFELVVHDFAAHDYDESKLTAVRERLSHRLYDPERFPLFSLEVSRFKDRCVLHLSWDLIILDVQSRLAVLRRLDDLYRGAERRAELPRASFKDYQDYTGLLKNSQWYADDRAYWQDRLDGMPLRCTLPFKESPDAVDHPRFDEHTLHVAPDVWDRFKEQARKHGVSTSSVLLSLFGSVISYFSGAREFPLTLTLFNRHPVVEGIDSLLGNFTSTVLFHYVDEGADVTSLTRRTHDTLWEDISHALYSGVEVQRDLSRLHGLDTTKAVSPIVFTGVMGNETRDFERAAYLDDSEFVEERHWSAQTSQAWIDLQAIEVDSGFMSKWLYVEQLFDRAFIEHLNRLYCLLIERLADGDWEAGLPRDRYLPDTDRALVATANAFDGETCEQTMFGLYEERCRTEGREAATAVIDAGTGRTHTYGELIEESRTLALRLRTALGDASGERLVGVLAEKGHSQVLATVAIMKGGLGYLPLHVDWPAGRIEEILTQAAVRTVLVSRGQFARADVQALGSVCRLLVIEDLLEQGAATDESALPVVGPDDVAYVIFTSGSTGRPKGVTISHRGAVNTLLAVNERFHITPQDRILALSELSFDLSVYDLFGTLAAGATIVFPAQEETKNPAHWAHLVDHHHITVWNSVPQLAGLLIDEGGHLQSLRAFLLSGDWIPTSLPDRIREHIPHATVMSLGGATEGSIWSIWYEIDHVDPAWNSIPYGVAMPNQRMYVLNPQGEHCPTGVIGEIHIGGTGVALGYWNDEKLTTERYTEHPTLGRLYHTGDLGRWTPEGHIEFIGRNDFQVKLNGYRVELGEIESALSQDPRISQSVVLIKEYDTAAGRRRQALVGYYVSGTALDPAPLLERLSASLPAYMVPEALVHLPELPLSPNGKLDRTALPDPGTAVAAEHVPPRSERERQLRDAWADVLGVPPERLGITVDLMHLGMDSIVAIRLVSRLRKELGLRVSVRDVFAHRTIERFHDRVVATAGSGAGPAVRTEQGALEGDAPLLPVQSWFFAQDFPRPGHWNQSFLVRTPALDLPRLEESLRALVDHHDAFRLRYEPGAPGGPRQYYDTAAGFPEVRVLDVRDLPGGEGTAEFDTAVDRVLTEWQSGFDLASGPTYAFGFLHGYADGSNRVFFALHHLIVDTVSWRVLAEDLHTLYEGGRLGDKGTSYRQWTGTVAAHAERHANERGYWEGLLADMDEAPVLRQDTGAPVETGISLDAERTALLLGACQRAYGTRVEEFLLTAFGQALTELTGRSVNHLMVEGHGREELDAGADVSRTLGWFATLYPVRLEACGEPADALKSVKESVRAVPAKGIGFGPLMGYARELPQVCFNYLGRIDAEEHGDWQTVDEPSGEWLHEANLLPYTVSAAGMVVGGRLRFTLLSRLPRQDAERLARAFEERLAALVELTAHSPRTYLTSSDIDGLLPQEHLDRLQADGELDGVFAAGSLQQGFIHHALSQGDIDDAYRVQAVWDYHGAVDPELLRQAWGQAQQALSALRLRFDWQYEMVQVIDRRSRLTWEFVDLSDHPDPDAAFEELLERDRGIPYDLGTSGLFRVYLVQRGPEHFTCVLNTHHAILDGWSSPLLLRNVHACYLALREGEVAVLPEENYAGIQRHLHRHARDHETFWRSYVADAGQGCDLGGLLTAGARHIDLGTYRHIHHQEQRSLSLRPELLAALRSVARDHGVTSNAVLQYAWHKVLSVYGHCDTTVVGTVLAGRDLPVDGIDTSVGLYLSTVPLIARHDTGADSLIEEIQRLQDDIHEVGRRSTVDLAALQPGGRRLFDSLFINESYPAAEDAEHERLLRPRFRFRYQKRDYPLVVSVAEKDDEVVLTLDYAGELFAPATVERLLTGMESVLGHVARAPESSPADLEPAGADGIEAQRQWNDSGVAEPAEPVIHRAFEAQAARTPDAPAVIHDGRTLSYAQVNAAANRLARVARQQVPTAPEEPVLLLLDRGADTLIGLLAVLKAGAAYVPLDPGYPDERTARIVEGCGARLLLTHARHRERVQACHPALTVIAVDDPRTEAACAAESGDDLDVAVGGDALAYILYTSGTTGQPKGVMVEHLAFTSTVAAMRRRHFPGAGALHTYSLTNYVFDIFGLEYGLTLLGGGSVVMGDHLFEELDCAAYDFVQMTPSLLEMKLQALRGLSGTRLLVGGERLERHLLHAALERCPRVVNVYGPTETTIWSTSREYVADAADSPMVTIGRPLPNEQAHVLDARLRPLPVGAVGELYLSGGALARGYFGDPGLTAERFVESPREGHGRLYRTGDLARRLDGGEIEFVGRVDTQVKLRGHRIELGEVESALAAHPGVRQSAVIVGTLDGGTDRSAAAQTLIGYYVAEAALDEEALQAHLAGLLPEYMRPGALVHLTELPLSYSGKLDTKALPRPRRRRADASVAPAGETELTLARLWQDVLGLDRVGVHDRFFEVGGNSILLTKLHARLPEEIRGAVSLTEMFAHPTIASLAAHVGGVRDEARPRREPEVRDAPGTGGRDIAIIGMAGRFPDADTLEEYWRNLTAGHESVVHYSREELLAAGVPEAELDRPGYVRAQSGLRDIKGFDAAFFGYSRREAETMDPQHRVFLECAWHALEDAHCDPYAFGGDIGLYAGAGQNDYATGHVLPRLGDADLATRYQAMINNQANFLSTKVAYKLDLTGPAVTVQTACSTSLVAVHQACVALLAGDCDIALAGGVSIGKLGKEGYLHQEGMVFSPDGTCRAFDEAAQGTLEGQGVGIVVLKPLDRALADQDPIRAVIKATAINNDGQNKIGYTAPSQARQAAVIRRAHERAGIDPSTVGYVEAHGTGTALGDPIEVAALREAFGPDDGTTRRVALGSVKTNIGHLDVASGIAGLIKAVLCLEHRTLVPTLHHTSPNPRLELDKGPFYVNTACTPWTSEHPVLRAGVSSFGIGGTNAHVVLEEAPASAPPAPGDEPVRARQLLTVSAPTVEALGQQARALAGYLAEHPGVPLERVAYTRHTARHRFPYNRVVVGSGRQELVDRLAAEEREPVAWRADRPAVFLFPGQGAQYQGMGQALYDAEPAFRAHVDRCLRILRPHLPEGADEADLLGRTARVGDTRYTQIALFIVEYALARWLMDLGVRPAAMIGHSLGEYVAACLAGVFSLEDAMTLVLERGRLLAGTAPGAMLAVPLPAGQVLPRAQRHGLDLAVVDDAGSCVVSGPPGAVDALAARLSADGVTGRRVAVAHAFHSRLLDPVLEEFTAVLGRIELHRPTIPYLSNLTGDWADPDRVRTPEYWTAQLRGTVQFHRGLTTLYGSETGRGGVLLEVGPGRILSRPARRHPDRAEHLVVAAMPRAGQGGEEPEVALTALGTAWAAGVAVDASAFHGLTARDRVRLPGYAFDRQEHWIDRPGTAAPARAQAPARLPEPVAHGEQDEVSTVVAEAWRAVLGVDDVRPDDDFFAQGGDSLAAVQLVARIRERVGVRVEFMTLERPTPRALASRLAEHLDGRYTPEAADGTVVVVKKGDPQSRPPLVLVHPIGGDVYFYRELSACLPDDQAVYALRSPMLDGSAEFTTVEAMAAHYLEQLEDFGLKAPYRLGGSSFGGIVAYEMAQQLDARDGYRPEVALIDSPARGNLPADMTGQDIIDYLLRYGLARLDFPMAELEALDTVEGKIGYIAEKARGTEFEDMLSADFLPRYIHAWQRHSQAMHGYVPRPYSGDLVFFSHQEEIPQFPAGQAPRWRELARGGWTQVPVTGNHLSMNGMPHVATIGAHFAKTQGEHSE</sequence>
<dbReference type="PROSITE" id="PS00455">
    <property type="entry name" value="AMP_BINDING"/>
    <property type="match status" value="3"/>
</dbReference>
<keyword evidence="7" id="KW-0436">Ligase</keyword>
<comment type="similarity">
    <text evidence="3">Belongs to the ATP-dependent AMP-binding enzyme family. MbtB subfamily.</text>
</comment>
<dbReference type="Pfam" id="PF00109">
    <property type="entry name" value="ketoacyl-synt"/>
    <property type="match status" value="1"/>
</dbReference>
<dbReference type="SUPFAM" id="SSF53901">
    <property type="entry name" value="Thiolase-like"/>
    <property type="match status" value="1"/>
</dbReference>
<dbReference type="Pfam" id="PF00668">
    <property type="entry name" value="Condensation"/>
    <property type="match status" value="5"/>
</dbReference>
<feature type="domain" description="Carrier" evidence="14">
    <location>
        <begin position="1042"/>
        <end position="1119"/>
    </location>
</feature>
<dbReference type="Gene3D" id="1.10.1200.10">
    <property type="entry name" value="ACP-like"/>
    <property type="match status" value="4"/>
</dbReference>
<dbReference type="InterPro" id="IPR010060">
    <property type="entry name" value="NRPS_synth"/>
</dbReference>
<reference evidence="16 17" key="1">
    <citation type="submission" date="2021-03" db="EMBL/GenBank/DDBJ databases">
        <title>Sequencing the genomes of 1000 actinobacteria strains.</title>
        <authorList>
            <person name="Klenk H.-P."/>
        </authorList>
    </citation>
    <scope>NUCLEOTIDE SEQUENCE [LARGE SCALE GENOMIC DNA]</scope>
    <source>
        <strain evidence="16 17">DSM 41480</strain>
    </source>
</reference>
<dbReference type="InterPro" id="IPR016036">
    <property type="entry name" value="Malonyl_transacylase_ACP-bd"/>
</dbReference>
<dbReference type="InterPro" id="IPR001242">
    <property type="entry name" value="Condensation_dom"/>
</dbReference>
<dbReference type="PROSITE" id="PS52004">
    <property type="entry name" value="KS3_2"/>
    <property type="match status" value="1"/>
</dbReference>
<keyword evidence="9" id="KW-0677">Repeat</keyword>
<dbReference type="EMBL" id="JAGIOH010000001">
    <property type="protein sequence ID" value="MBP2401447.1"/>
    <property type="molecule type" value="Genomic_DNA"/>
</dbReference>
<evidence type="ECO:0000256" key="13">
    <source>
        <dbReference type="ARBA" id="ARBA00033440"/>
    </source>
</evidence>
<evidence type="ECO:0000256" key="4">
    <source>
        <dbReference type="ARBA" id="ARBA00016743"/>
    </source>
</evidence>
<keyword evidence="6" id="KW-0597">Phosphoprotein</keyword>
<evidence type="ECO:0000313" key="16">
    <source>
        <dbReference type="EMBL" id="MBP2401447.1"/>
    </source>
</evidence>
<dbReference type="NCBIfam" id="TIGR01733">
    <property type="entry name" value="AA-adenyl-dom"/>
    <property type="match status" value="3"/>
</dbReference>
<dbReference type="SUPFAM" id="SSF52151">
    <property type="entry name" value="FabD/lysophospholipase-like"/>
    <property type="match status" value="1"/>
</dbReference>
<evidence type="ECO:0000259" key="14">
    <source>
        <dbReference type="PROSITE" id="PS50075"/>
    </source>
</evidence>
<feature type="domain" description="Carrier" evidence="14">
    <location>
        <begin position="2557"/>
        <end position="2634"/>
    </location>
</feature>
<dbReference type="SMART" id="SM00823">
    <property type="entry name" value="PKS_PP"/>
    <property type="match status" value="4"/>
</dbReference>
<dbReference type="Pfam" id="PF00550">
    <property type="entry name" value="PP-binding"/>
    <property type="match status" value="4"/>
</dbReference>
<dbReference type="Gene3D" id="3.30.70.3290">
    <property type="match status" value="1"/>
</dbReference>
<dbReference type="SMART" id="SM00825">
    <property type="entry name" value="PKS_KS"/>
    <property type="match status" value="1"/>
</dbReference>
<evidence type="ECO:0000256" key="10">
    <source>
        <dbReference type="ARBA" id="ARBA00023194"/>
    </source>
</evidence>
<keyword evidence="10" id="KW-0045">Antibiotic biosynthesis</keyword>
<dbReference type="InterPro" id="IPR020806">
    <property type="entry name" value="PKS_PP-bd"/>
</dbReference>
<feature type="domain" description="Carrier" evidence="14">
    <location>
        <begin position="5043"/>
        <end position="5121"/>
    </location>
</feature>
<evidence type="ECO:0000256" key="11">
    <source>
        <dbReference type="ARBA" id="ARBA00023315"/>
    </source>
</evidence>
<evidence type="ECO:0000256" key="9">
    <source>
        <dbReference type="ARBA" id="ARBA00022737"/>
    </source>
</evidence>
<dbReference type="InterPro" id="IPR020841">
    <property type="entry name" value="PKS_Beta-ketoAc_synthase_dom"/>
</dbReference>
<comment type="similarity">
    <text evidence="12">In the C-terminal section; belongs to the NRP synthetase family.</text>
</comment>
<keyword evidence="17" id="KW-1185">Reference proteome</keyword>
<dbReference type="Pfam" id="PF00501">
    <property type="entry name" value="AMP-binding"/>
    <property type="match status" value="3"/>
</dbReference>
<dbReference type="SMART" id="SM00827">
    <property type="entry name" value="PKS_AT"/>
    <property type="match status" value="1"/>
</dbReference>
<dbReference type="CDD" id="cd19535">
    <property type="entry name" value="Cyc_NRPS"/>
    <property type="match status" value="1"/>
</dbReference>
<feature type="domain" description="Carrier" evidence="14">
    <location>
        <begin position="4052"/>
        <end position="4127"/>
    </location>
</feature>
<evidence type="ECO:0000256" key="12">
    <source>
        <dbReference type="ARBA" id="ARBA00029443"/>
    </source>
</evidence>
<protein>
    <recommendedName>
        <fullName evidence="4">Phenyloxazoline synthase MbtB</fullName>
    </recommendedName>
    <alternativeName>
        <fullName evidence="13">Mycobactin synthetase protein B</fullName>
    </alternativeName>
</protein>
<dbReference type="SUPFAM" id="SSF56801">
    <property type="entry name" value="Acetyl-CoA synthetase-like"/>
    <property type="match status" value="3"/>
</dbReference>
<dbReference type="CDD" id="cd05930">
    <property type="entry name" value="A_NRPS"/>
    <property type="match status" value="2"/>
</dbReference>
<dbReference type="InterPro" id="IPR009081">
    <property type="entry name" value="PP-bd_ACP"/>
</dbReference>
<dbReference type="InterPro" id="IPR006162">
    <property type="entry name" value="Ppantetheine_attach_site"/>
</dbReference>
<dbReference type="InterPro" id="IPR016035">
    <property type="entry name" value="Acyl_Trfase/lysoPLipase"/>
</dbReference>
<dbReference type="Pfam" id="PF13193">
    <property type="entry name" value="AMP-binding_C"/>
    <property type="match status" value="1"/>
</dbReference>
<evidence type="ECO:0000259" key="15">
    <source>
        <dbReference type="PROSITE" id="PS52004"/>
    </source>
</evidence>
<evidence type="ECO:0000256" key="7">
    <source>
        <dbReference type="ARBA" id="ARBA00022598"/>
    </source>
</evidence>
<dbReference type="Pfam" id="PF00975">
    <property type="entry name" value="Thioesterase"/>
    <property type="match status" value="1"/>
</dbReference>
<dbReference type="Gene3D" id="3.40.50.1820">
    <property type="entry name" value="alpha/beta hydrolase"/>
    <property type="match status" value="1"/>
</dbReference>
<dbReference type="InterPro" id="IPR023213">
    <property type="entry name" value="CAT-like_dom_sf"/>
</dbReference>
<accession>A0ABS4XY52</accession>
<dbReference type="InterPro" id="IPR001031">
    <property type="entry name" value="Thioesterase"/>
</dbReference>
<dbReference type="InterPro" id="IPR016039">
    <property type="entry name" value="Thiolase-like"/>
</dbReference>
<dbReference type="InterPro" id="IPR014043">
    <property type="entry name" value="Acyl_transferase_dom"/>
</dbReference>
<dbReference type="InterPro" id="IPR025110">
    <property type="entry name" value="AMP-bd_C"/>
</dbReference>
<evidence type="ECO:0000256" key="2">
    <source>
        <dbReference type="ARBA" id="ARBA00005102"/>
    </source>
</evidence>
<name>A0ABS4XY52_9ACTN</name>
<keyword evidence="5" id="KW-0596">Phosphopantetheine</keyword>
<dbReference type="SMART" id="SM01294">
    <property type="entry name" value="PKS_PP_betabranch"/>
    <property type="match status" value="1"/>
</dbReference>
<dbReference type="Gene3D" id="1.10.10.1830">
    <property type="entry name" value="Non-ribosomal peptide synthase, adenylation domain"/>
    <property type="match status" value="1"/>
</dbReference>
<dbReference type="InterPro" id="IPR014030">
    <property type="entry name" value="Ketoacyl_synth_N"/>
</dbReference>
<dbReference type="SUPFAM" id="SSF53474">
    <property type="entry name" value="alpha/beta-Hydrolases"/>
    <property type="match status" value="1"/>
</dbReference>
<dbReference type="SUPFAM" id="SSF55048">
    <property type="entry name" value="Probable ACP-binding domain of malonyl-CoA ACP transacylase"/>
    <property type="match status" value="1"/>
</dbReference>
<dbReference type="InterPro" id="IPR014031">
    <property type="entry name" value="Ketoacyl_synth_C"/>
</dbReference>
<keyword evidence="11" id="KW-0012">Acyltransferase</keyword>
<dbReference type="InterPro" id="IPR032821">
    <property type="entry name" value="PKS_assoc"/>
</dbReference>
<evidence type="ECO:0000256" key="3">
    <source>
        <dbReference type="ARBA" id="ARBA00007380"/>
    </source>
</evidence>
<dbReference type="InterPro" id="IPR010071">
    <property type="entry name" value="AA_adenyl_dom"/>
</dbReference>
<dbReference type="CDD" id="cd00833">
    <property type="entry name" value="PKS"/>
    <property type="match status" value="1"/>
</dbReference>
<dbReference type="PROSITE" id="PS00012">
    <property type="entry name" value="PHOSPHOPANTETHEINE"/>
    <property type="match status" value="2"/>
</dbReference>
<dbReference type="InterPro" id="IPR001227">
    <property type="entry name" value="Ac_transferase_dom_sf"/>
</dbReference>
<dbReference type="Gene3D" id="3.40.50.980">
    <property type="match status" value="4"/>
</dbReference>
<dbReference type="Proteomes" id="UP001519291">
    <property type="component" value="Unassembled WGS sequence"/>
</dbReference>
<evidence type="ECO:0000256" key="6">
    <source>
        <dbReference type="ARBA" id="ARBA00022553"/>
    </source>
</evidence>
<dbReference type="Gene3D" id="3.40.47.10">
    <property type="match status" value="1"/>
</dbReference>
<keyword evidence="8" id="KW-0808">Transferase</keyword>
<proteinExistence type="inferred from homology"/>
<dbReference type="InterPro" id="IPR036736">
    <property type="entry name" value="ACP-like_sf"/>
</dbReference>
<comment type="pathway">
    <text evidence="2">Siderophore biosynthesis; mycobactin biosynthesis.</text>
</comment>
<dbReference type="InterPro" id="IPR044894">
    <property type="entry name" value="TubC_N_sf"/>
</dbReference>
<comment type="caution">
    <text evidence="16">The sequence shown here is derived from an EMBL/GenBank/DDBJ whole genome shotgun (WGS) entry which is preliminary data.</text>
</comment>
<dbReference type="InterPro" id="IPR045851">
    <property type="entry name" value="AMP-bd_C_sf"/>
</dbReference>
<dbReference type="InterPro" id="IPR057737">
    <property type="entry name" value="Condensation_MtbB-like"/>
</dbReference>
<comment type="cofactor">
    <cofactor evidence="1">
        <name>pantetheine 4'-phosphate</name>
        <dbReference type="ChEBI" id="CHEBI:47942"/>
    </cofactor>
</comment>
<dbReference type="Pfam" id="PF16197">
    <property type="entry name" value="KAsynt_C_assoc"/>
    <property type="match status" value="1"/>
</dbReference>
<organism evidence="16 17">
    <name type="scientific">Streptomyces syringium</name>
    <dbReference type="NCBI Taxonomy" id="76729"/>
    <lineage>
        <taxon>Bacteria</taxon>
        <taxon>Bacillati</taxon>
        <taxon>Actinomycetota</taxon>
        <taxon>Actinomycetes</taxon>
        <taxon>Kitasatosporales</taxon>
        <taxon>Streptomycetaceae</taxon>
        <taxon>Streptomyces</taxon>
    </lineage>
</organism>
<evidence type="ECO:0000256" key="1">
    <source>
        <dbReference type="ARBA" id="ARBA00001957"/>
    </source>
</evidence>
<dbReference type="Gene3D" id="2.30.38.10">
    <property type="entry name" value="Luciferase, Domain 3"/>
    <property type="match status" value="2"/>
</dbReference>
<evidence type="ECO:0000313" key="17">
    <source>
        <dbReference type="Proteomes" id="UP001519291"/>
    </source>
</evidence>
<dbReference type="GeneID" id="91567784"/>
<dbReference type="Gene3D" id="3.30.559.30">
    <property type="entry name" value="Nonribosomal peptide synthetase, condensation domain"/>
    <property type="match status" value="5"/>
</dbReference>
<dbReference type="RefSeq" id="WP_209514008.1">
    <property type="nucleotide sequence ID" value="NZ_JAGIOH010000001.1"/>
</dbReference>
<dbReference type="Gene3D" id="3.40.366.10">
    <property type="entry name" value="Malonyl-Coenzyme A Acyl Carrier Protein, domain 2"/>
    <property type="match status" value="1"/>
</dbReference>
<dbReference type="PANTHER" id="PTHR45527:SF1">
    <property type="entry name" value="FATTY ACID SYNTHASE"/>
    <property type="match status" value="1"/>
</dbReference>
<dbReference type="PROSITE" id="PS50075">
    <property type="entry name" value="CARRIER"/>
    <property type="match status" value="4"/>
</dbReference>
<dbReference type="NCBIfam" id="TIGR01720">
    <property type="entry name" value="NRPS-para261"/>
    <property type="match status" value="1"/>
</dbReference>
<dbReference type="InterPro" id="IPR020845">
    <property type="entry name" value="AMP-binding_CS"/>
</dbReference>
<gene>
    <name evidence="16" type="ORF">JO379_000916</name>
</gene>
<dbReference type="NCBIfam" id="NF003417">
    <property type="entry name" value="PRK04813.1"/>
    <property type="match status" value="3"/>
</dbReference>
<dbReference type="InterPro" id="IPR029058">
    <property type="entry name" value="AB_hydrolase_fold"/>
</dbReference>